<accession>A0A067C464</accession>
<dbReference type="Proteomes" id="UP000030745">
    <property type="component" value="Unassembled WGS sequence"/>
</dbReference>
<keyword evidence="2" id="KW-1185">Reference proteome</keyword>
<dbReference type="RefSeq" id="XP_012207990.1">
    <property type="nucleotide sequence ID" value="XM_012352600.1"/>
</dbReference>
<evidence type="ECO:0000313" key="1">
    <source>
        <dbReference type="EMBL" id="KDO21336.1"/>
    </source>
</evidence>
<dbReference type="OMA" id="QNCFRLR"/>
<organism evidence="1 2">
    <name type="scientific">Saprolegnia parasitica (strain CBS 223.65)</name>
    <dbReference type="NCBI Taxonomy" id="695850"/>
    <lineage>
        <taxon>Eukaryota</taxon>
        <taxon>Sar</taxon>
        <taxon>Stramenopiles</taxon>
        <taxon>Oomycota</taxon>
        <taxon>Saprolegniomycetes</taxon>
        <taxon>Saprolegniales</taxon>
        <taxon>Saprolegniaceae</taxon>
        <taxon>Saprolegnia</taxon>
    </lineage>
</organism>
<gene>
    <name evidence="1" type="ORF">SPRG_13226</name>
</gene>
<evidence type="ECO:0000313" key="2">
    <source>
        <dbReference type="Proteomes" id="UP000030745"/>
    </source>
</evidence>
<reference evidence="1 2" key="1">
    <citation type="journal article" date="2013" name="PLoS Genet.">
        <title>Distinctive expansion of potential virulence genes in the genome of the oomycete fish pathogen Saprolegnia parasitica.</title>
        <authorList>
            <person name="Jiang R.H."/>
            <person name="de Bruijn I."/>
            <person name="Haas B.J."/>
            <person name="Belmonte R."/>
            <person name="Lobach L."/>
            <person name="Christie J."/>
            <person name="van den Ackerveken G."/>
            <person name="Bottin A."/>
            <person name="Bulone V."/>
            <person name="Diaz-Moreno S.M."/>
            <person name="Dumas B."/>
            <person name="Fan L."/>
            <person name="Gaulin E."/>
            <person name="Govers F."/>
            <person name="Grenville-Briggs L.J."/>
            <person name="Horner N.R."/>
            <person name="Levin J.Z."/>
            <person name="Mammella M."/>
            <person name="Meijer H.J."/>
            <person name="Morris P."/>
            <person name="Nusbaum C."/>
            <person name="Oome S."/>
            <person name="Phillips A.J."/>
            <person name="van Rooyen D."/>
            <person name="Rzeszutek E."/>
            <person name="Saraiva M."/>
            <person name="Secombes C.J."/>
            <person name="Seidl M.F."/>
            <person name="Snel B."/>
            <person name="Stassen J.H."/>
            <person name="Sykes S."/>
            <person name="Tripathy S."/>
            <person name="van den Berg H."/>
            <person name="Vega-Arreguin J.C."/>
            <person name="Wawra S."/>
            <person name="Young S.K."/>
            <person name="Zeng Q."/>
            <person name="Dieguez-Uribeondo J."/>
            <person name="Russ C."/>
            <person name="Tyler B.M."/>
            <person name="van West P."/>
        </authorList>
    </citation>
    <scope>NUCLEOTIDE SEQUENCE [LARGE SCALE GENOMIC DNA]</scope>
    <source>
        <strain evidence="1 2">CBS 223.65</strain>
    </source>
</reference>
<dbReference type="GeneID" id="24135124"/>
<dbReference type="VEuPathDB" id="FungiDB:SPRG_13226"/>
<sequence>MLFRIRRPPARIDFSNAFNPELDDATAIERFRFTIHQLQYLADRIVPEPRVVTKAGDSVLALEALAIVCRRLSESSILFTAANEFGRSTSAMSRLFLHSIRLMYR</sequence>
<dbReference type="OrthoDB" id="79379at2759"/>
<name>A0A067C464_SAPPC</name>
<feature type="non-terminal residue" evidence="1">
    <location>
        <position position="105"/>
    </location>
</feature>
<evidence type="ECO:0008006" key="3">
    <source>
        <dbReference type="Google" id="ProtNLM"/>
    </source>
</evidence>
<protein>
    <recommendedName>
        <fullName evidence="3">Transposase Helix-turn-helix domain-containing protein</fullName>
    </recommendedName>
</protein>
<dbReference type="KEGG" id="spar:SPRG_13226"/>
<dbReference type="AlphaFoldDB" id="A0A067C464"/>
<proteinExistence type="predicted"/>
<dbReference type="EMBL" id="KK583290">
    <property type="protein sequence ID" value="KDO21336.1"/>
    <property type="molecule type" value="Genomic_DNA"/>
</dbReference>